<gene>
    <name evidence="1" type="ORF">DGAL_LOCUS3827</name>
</gene>
<dbReference type="EMBL" id="CAKKLH010000057">
    <property type="protein sequence ID" value="CAH0101495.1"/>
    <property type="molecule type" value="Genomic_DNA"/>
</dbReference>
<dbReference type="Proteomes" id="UP000789390">
    <property type="component" value="Unassembled WGS sequence"/>
</dbReference>
<organism evidence="1 2">
    <name type="scientific">Daphnia galeata</name>
    <dbReference type="NCBI Taxonomy" id="27404"/>
    <lineage>
        <taxon>Eukaryota</taxon>
        <taxon>Metazoa</taxon>
        <taxon>Ecdysozoa</taxon>
        <taxon>Arthropoda</taxon>
        <taxon>Crustacea</taxon>
        <taxon>Branchiopoda</taxon>
        <taxon>Diplostraca</taxon>
        <taxon>Cladocera</taxon>
        <taxon>Anomopoda</taxon>
        <taxon>Daphniidae</taxon>
        <taxon>Daphnia</taxon>
    </lineage>
</organism>
<reference evidence="1" key="1">
    <citation type="submission" date="2021-11" db="EMBL/GenBank/DDBJ databases">
        <authorList>
            <person name="Schell T."/>
        </authorList>
    </citation>
    <scope>NUCLEOTIDE SEQUENCE</scope>
    <source>
        <strain evidence="1">M5</strain>
    </source>
</reference>
<evidence type="ECO:0000313" key="2">
    <source>
        <dbReference type="Proteomes" id="UP000789390"/>
    </source>
</evidence>
<proteinExistence type="predicted"/>
<evidence type="ECO:0000313" key="1">
    <source>
        <dbReference type="EMBL" id="CAH0101495.1"/>
    </source>
</evidence>
<keyword evidence="2" id="KW-1185">Reference proteome</keyword>
<protein>
    <submittedName>
        <fullName evidence="1">Uncharacterized protein</fullName>
    </submittedName>
</protein>
<name>A0A8J2RRE6_9CRUS</name>
<dbReference type="AlphaFoldDB" id="A0A8J2RRE6"/>
<sequence>MSSNALWMTLVPMVNDGRPVPVVSSLPSAATVSIGNDVDRQHSSLLSPPLPVLTLFIGMLIEDDMMTTLPSIHSHTIRTVNQKPSSLKWTQQKTTNRRISCSGNETMIEETAVVVSRLLSVLNTQFVDVDDEQDEEPILSFLVDSRPFPSPFWIENFCISRGTSRRMKNGSQAIQILTTGPRVENCKTRPTFPDEITNMN</sequence>
<accession>A0A8J2RRE6</accession>
<comment type="caution">
    <text evidence="1">The sequence shown here is derived from an EMBL/GenBank/DDBJ whole genome shotgun (WGS) entry which is preliminary data.</text>
</comment>